<organism evidence="1">
    <name type="scientific">Marseillevirus LCMAC102</name>
    <dbReference type="NCBI Taxonomy" id="2506603"/>
    <lineage>
        <taxon>Viruses</taxon>
        <taxon>Varidnaviria</taxon>
        <taxon>Bamfordvirae</taxon>
        <taxon>Nucleocytoviricota</taxon>
        <taxon>Megaviricetes</taxon>
        <taxon>Pimascovirales</taxon>
        <taxon>Pimascovirales incertae sedis</taxon>
        <taxon>Marseilleviridae</taxon>
    </lineage>
</organism>
<proteinExistence type="predicted"/>
<dbReference type="EMBL" id="MK500334">
    <property type="protein sequence ID" value="QBK86250.1"/>
    <property type="molecule type" value="Genomic_DNA"/>
</dbReference>
<reference evidence="1" key="1">
    <citation type="journal article" date="2019" name="MBio">
        <title>Virus Genomes from Deep Sea Sediments Expand the Ocean Megavirome and Support Independent Origins of Viral Gigantism.</title>
        <authorList>
            <person name="Backstrom D."/>
            <person name="Yutin N."/>
            <person name="Jorgensen S.L."/>
            <person name="Dharamshi J."/>
            <person name="Homa F."/>
            <person name="Zaremba-Niedwiedzka K."/>
            <person name="Spang A."/>
            <person name="Wolf Y.I."/>
            <person name="Koonin E.V."/>
            <person name="Ettema T.J."/>
        </authorList>
    </citation>
    <scope>NUCLEOTIDE SEQUENCE</scope>
</reference>
<accession>A0A481YTC3</accession>
<gene>
    <name evidence="1" type="ORF">LCMAC102_00450</name>
</gene>
<protein>
    <submittedName>
        <fullName evidence="1">Uncharacterized protein</fullName>
    </submittedName>
</protein>
<evidence type="ECO:0000313" key="1">
    <source>
        <dbReference type="EMBL" id="QBK86250.1"/>
    </source>
</evidence>
<sequence length="186" mass="22041">MNEQRRKILQRRNAFNKKYIEPNLKRDVLNVGEIFKTYRGIKHLNNLMPEYNYTYEPTEVQNRWEKKKSGIINHCHCHDIVHQIRTPIDTKFTMTGNFSTVFEKNLKKDEPFMLNLPLYALHHRHCLVEFLFDPPTDYEQTFIDIEQTWCANKLNLDLVADYAGHILVVPDNGFFTSNGVLARLDN</sequence>
<name>A0A481YTC3_9VIRU</name>